<dbReference type="AlphaFoldDB" id="A0A1G7YSS3"/>
<keyword evidence="4" id="KW-1185">Reference proteome</keyword>
<name>A0A1G7YSS3_9ACTN</name>
<evidence type="ECO:0000313" key="4">
    <source>
        <dbReference type="Proteomes" id="UP000198923"/>
    </source>
</evidence>
<feature type="domain" description="S-Me-THD N-terminal" evidence="1">
    <location>
        <begin position="10"/>
        <end position="165"/>
    </location>
</feature>
<dbReference type="Gene3D" id="2.40.390.10">
    <property type="entry name" value="CV3147-like"/>
    <property type="match status" value="1"/>
</dbReference>
<dbReference type="RefSeq" id="WP_218125818.1">
    <property type="nucleotide sequence ID" value="NZ_FNCN01000010.1"/>
</dbReference>
<dbReference type="EMBL" id="FNCN01000010">
    <property type="protein sequence ID" value="SDG99427.1"/>
    <property type="molecule type" value="Genomic_DNA"/>
</dbReference>
<evidence type="ECO:0000259" key="2">
    <source>
        <dbReference type="Pfam" id="PF20906"/>
    </source>
</evidence>
<dbReference type="Gene3D" id="3.40.1610.10">
    <property type="entry name" value="CV3147-like domain"/>
    <property type="match status" value="1"/>
</dbReference>
<dbReference type="InterPro" id="IPR048350">
    <property type="entry name" value="S-Me-THD-like_C"/>
</dbReference>
<dbReference type="Pfam" id="PF06032">
    <property type="entry name" value="S-Me-THD_N"/>
    <property type="match status" value="1"/>
</dbReference>
<evidence type="ECO:0008006" key="5">
    <source>
        <dbReference type="Google" id="ProtNLM"/>
    </source>
</evidence>
<evidence type="ECO:0000313" key="3">
    <source>
        <dbReference type="EMBL" id="SDG99427.1"/>
    </source>
</evidence>
<dbReference type="InterPro" id="IPR010318">
    <property type="entry name" value="S-Me-THD_N"/>
</dbReference>
<gene>
    <name evidence="3" type="ORF">SAMN05421505_11047</name>
</gene>
<dbReference type="Pfam" id="PF20906">
    <property type="entry name" value="S-Me-THD_C"/>
    <property type="match status" value="1"/>
</dbReference>
<organism evidence="3 4">
    <name type="scientific">Sinosporangium album</name>
    <dbReference type="NCBI Taxonomy" id="504805"/>
    <lineage>
        <taxon>Bacteria</taxon>
        <taxon>Bacillati</taxon>
        <taxon>Actinomycetota</taxon>
        <taxon>Actinomycetes</taxon>
        <taxon>Streptosporangiales</taxon>
        <taxon>Streptosporangiaceae</taxon>
        <taxon>Sinosporangium</taxon>
    </lineage>
</organism>
<dbReference type="STRING" id="504805.SAMN05421505_11047"/>
<dbReference type="Proteomes" id="UP000198923">
    <property type="component" value="Unassembled WGS sequence"/>
</dbReference>
<protein>
    <recommendedName>
        <fullName evidence="5">DUF917 family protein</fullName>
    </recommendedName>
</protein>
<feature type="domain" description="S-Me-THD-like C-terminal" evidence="2">
    <location>
        <begin position="172"/>
        <end position="354"/>
    </location>
</feature>
<dbReference type="SUPFAM" id="SSF160991">
    <property type="entry name" value="CV3147-like"/>
    <property type="match status" value="1"/>
</dbReference>
<dbReference type="InterPro" id="IPR027479">
    <property type="entry name" value="S-Me-THD_N_sf"/>
</dbReference>
<dbReference type="InterPro" id="IPR024071">
    <property type="entry name" value="S-Me-THD_C_sf"/>
</dbReference>
<accession>A0A1G7YSS3</accession>
<proteinExistence type="predicted"/>
<sequence length="364" mass="38165">MVQPMRFTADDIEPMARGAAVLGGGGGGEPFLAEVMLGEVLGENGTIEIVPVEELDDDADIAPLVLLGAPHALSEKLLGTAEPSILFDGDALRGRTPSAVIPFEMAGMNALYPLAAAALLGVPCVDGDFTGRGVPSLDQTVLELDDVQPDAYYLCDPNGRVVVLQTSGGFSAERLVRPVVETMGWLTVVSTSSLSAAFCRTHALRGSVTRCLELGHVFGGLSAFDEPEAFAVLRSHGGAVLGSGVITERLSTSDPLGPRSSLSIEPDDPTLAPLRVELRNEFQLAVRAGEVLASAPDILVVADRDSWQPLSTEDATADRDVHVVALPTDDRWRTPKGLALVGPRALGYGLDYVDFSVVSGGVGR</sequence>
<reference evidence="3 4" key="1">
    <citation type="submission" date="2016-10" db="EMBL/GenBank/DDBJ databases">
        <authorList>
            <person name="de Groot N.N."/>
        </authorList>
    </citation>
    <scope>NUCLEOTIDE SEQUENCE [LARGE SCALE GENOMIC DNA]</scope>
    <source>
        <strain evidence="3 4">CPCC 201354</strain>
    </source>
</reference>
<evidence type="ECO:0000259" key="1">
    <source>
        <dbReference type="Pfam" id="PF06032"/>
    </source>
</evidence>